<evidence type="ECO:0000256" key="2">
    <source>
        <dbReference type="SAM" id="Coils"/>
    </source>
</evidence>
<evidence type="ECO:0000313" key="4">
    <source>
        <dbReference type="EMBL" id="KAK4520622.1"/>
    </source>
</evidence>
<dbReference type="SUPFAM" id="SSF48403">
    <property type="entry name" value="Ankyrin repeat"/>
    <property type="match status" value="1"/>
</dbReference>
<dbReference type="PROSITE" id="PS50297">
    <property type="entry name" value="ANK_REP_REGION"/>
    <property type="match status" value="2"/>
</dbReference>
<dbReference type="GeneID" id="89950186"/>
<protein>
    <submittedName>
        <fullName evidence="4">Uncharacterized protein</fullName>
    </submittedName>
</protein>
<accession>A0AAN7DNJ7</accession>
<gene>
    <name evidence="4" type="ORF">ATC70_006500</name>
</gene>
<evidence type="ECO:0000313" key="5">
    <source>
        <dbReference type="Proteomes" id="UP001304243"/>
    </source>
</evidence>
<feature type="region of interest" description="Disordered" evidence="3">
    <location>
        <begin position="196"/>
        <end position="219"/>
    </location>
</feature>
<organism evidence="4 5">
    <name type="scientific">Mucor velutinosus</name>
    <dbReference type="NCBI Taxonomy" id="708070"/>
    <lineage>
        <taxon>Eukaryota</taxon>
        <taxon>Fungi</taxon>
        <taxon>Fungi incertae sedis</taxon>
        <taxon>Mucoromycota</taxon>
        <taxon>Mucoromycotina</taxon>
        <taxon>Mucoromycetes</taxon>
        <taxon>Mucorales</taxon>
        <taxon>Mucorineae</taxon>
        <taxon>Mucoraceae</taxon>
        <taxon>Mucor</taxon>
    </lineage>
</organism>
<keyword evidence="5" id="KW-1185">Reference proteome</keyword>
<dbReference type="PANTHER" id="PTHR24121:SF23">
    <property type="entry name" value="NO MECHANORECEPTOR POTENTIAL C, ISOFORM H"/>
    <property type="match status" value="1"/>
</dbReference>
<sequence>MAVNEEYYQRLSLPPVPPLPSPSSIKSPTRLVFHRRYQETEHEKQLREIISQVNCDDLQQRLKFAMDKIVTCWTDKHDAMIDALDQLEKARKKLEHRFNVQSQNYERSLRETQLYKSRLEQLQQQKAIYSSRRRSILSSNASCISSKSFLSSSSARSSSSCSSSIRQSFSLADEIIDPILFDSHLLVDSDNDEDIDTNNNNAFEPYSALSDPGPSTLPLSPNITPVPSPLSLKPPINDGNSSAAIAPAAKHPETPPEDILTFACGDGFWNTIARGKADKAGVDALVGNYIRRGGNPNVAKNSDSVKSVKEGYGLIHALIAVKNTSALQRVIDAGAKTSVYPLTSKKEDRITPIVLAAKLGYMNGVRLLKEHGDASILNDRGPYGENALHAAVQSGSDEMAGYILRLSQNALLDMADDNGATPLHYACITGKTRLITLFVRDCQAKPDPRDKKGETPLHYAVRNRKLKVIAKLVGELGVYPNPYILKQVPTPLDLAKSGGLKTIAEYLRRVGAKTTKEMEKASRNNGATNTHSVHSSNSSTFSGESSASGDSHSSPSTAVVGVRQYLHTKTSQILRGTFDL</sequence>
<proteinExistence type="predicted"/>
<dbReference type="Pfam" id="PF12796">
    <property type="entry name" value="Ank_2"/>
    <property type="match status" value="2"/>
</dbReference>
<dbReference type="RefSeq" id="XP_064687288.1">
    <property type="nucleotide sequence ID" value="XM_064825774.1"/>
</dbReference>
<feature type="coiled-coil region" evidence="2">
    <location>
        <begin position="77"/>
        <end position="125"/>
    </location>
</feature>
<feature type="compositionally biased region" description="Low complexity" evidence="3">
    <location>
        <begin position="528"/>
        <end position="556"/>
    </location>
</feature>
<evidence type="ECO:0000256" key="1">
    <source>
        <dbReference type="PROSITE-ProRule" id="PRU00023"/>
    </source>
</evidence>
<evidence type="ECO:0000256" key="3">
    <source>
        <dbReference type="SAM" id="MobiDB-lite"/>
    </source>
</evidence>
<dbReference type="Proteomes" id="UP001304243">
    <property type="component" value="Unassembled WGS sequence"/>
</dbReference>
<dbReference type="SMART" id="SM00248">
    <property type="entry name" value="ANK"/>
    <property type="match status" value="6"/>
</dbReference>
<dbReference type="PANTHER" id="PTHR24121">
    <property type="entry name" value="NO MECHANORECEPTOR POTENTIAL C, ISOFORM D-RELATED"/>
    <property type="match status" value="1"/>
</dbReference>
<feature type="repeat" description="ANK" evidence="1">
    <location>
        <begin position="452"/>
        <end position="473"/>
    </location>
</feature>
<dbReference type="EMBL" id="JASEJX010000009">
    <property type="protein sequence ID" value="KAK4520622.1"/>
    <property type="molecule type" value="Genomic_DNA"/>
</dbReference>
<comment type="caution">
    <text evidence="4">The sequence shown here is derived from an EMBL/GenBank/DDBJ whole genome shotgun (WGS) entry which is preliminary data.</text>
</comment>
<dbReference type="AlphaFoldDB" id="A0AAN7DNJ7"/>
<feature type="repeat" description="ANK" evidence="1">
    <location>
        <begin position="418"/>
        <end position="451"/>
    </location>
</feature>
<dbReference type="InterPro" id="IPR002110">
    <property type="entry name" value="Ankyrin_rpt"/>
</dbReference>
<feature type="region of interest" description="Disordered" evidence="3">
    <location>
        <begin position="514"/>
        <end position="556"/>
    </location>
</feature>
<dbReference type="InterPro" id="IPR036770">
    <property type="entry name" value="Ankyrin_rpt-contain_sf"/>
</dbReference>
<keyword evidence="1" id="KW-0040">ANK repeat</keyword>
<keyword evidence="2" id="KW-0175">Coiled coil</keyword>
<dbReference type="Gene3D" id="1.25.40.20">
    <property type="entry name" value="Ankyrin repeat-containing domain"/>
    <property type="match status" value="1"/>
</dbReference>
<reference evidence="4 5" key="1">
    <citation type="submission" date="2022-11" db="EMBL/GenBank/DDBJ databases">
        <title>Mucor velutinosus strain NIH1002 WGS.</title>
        <authorList>
            <person name="Subramanian P."/>
            <person name="Mullikin J.C."/>
            <person name="Segre J.A."/>
            <person name="Zelazny A.M."/>
        </authorList>
    </citation>
    <scope>NUCLEOTIDE SEQUENCE [LARGE SCALE GENOMIC DNA]</scope>
    <source>
        <strain evidence="4 5">NIH1002</strain>
    </source>
</reference>
<name>A0AAN7DNJ7_9FUNG</name>
<feature type="region of interest" description="Disordered" evidence="3">
    <location>
        <begin position="1"/>
        <end position="24"/>
    </location>
</feature>
<dbReference type="PROSITE" id="PS50088">
    <property type="entry name" value="ANK_REPEAT"/>
    <property type="match status" value="2"/>
</dbReference>